<evidence type="ECO:0000256" key="2">
    <source>
        <dbReference type="ARBA" id="ARBA00004141"/>
    </source>
</evidence>
<comment type="subcellular location">
    <subcellularLocation>
        <location evidence="2">Membrane</location>
        <topology evidence="2">Multi-pass membrane protein</topology>
    </subcellularLocation>
</comment>
<dbReference type="InterPro" id="IPR042307">
    <property type="entry name" value="Reeler_sf"/>
</dbReference>
<evidence type="ECO:0000256" key="4">
    <source>
        <dbReference type="SAM" id="MobiDB-lite"/>
    </source>
</evidence>
<dbReference type="AlphaFoldDB" id="A0ABD3U4S9"/>
<keyword evidence="5" id="KW-0732">Signal</keyword>
<dbReference type="SMART" id="SM00664">
    <property type="entry name" value="DoH"/>
    <property type="match status" value="3"/>
</dbReference>
<evidence type="ECO:0000313" key="8">
    <source>
        <dbReference type="EMBL" id="KAL3843198.1"/>
    </source>
</evidence>
<dbReference type="EMBL" id="JBJQND010000017">
    <property type="protein sequence ID" value="KAL3843198.1"/>
    <property type="molecule type" value="Genomic_DNA"/>
</dbReference>
<name>A0ABD3U4S9_SINWO</name>
<feature type="compositionally biased region" description="Pro residues" evidence="4">
    <location>
        <begin position="161"/>
        <end position="173"/>
    </location>
</feature>
<reference evidence="8 9" key="1">
    <citation type="submission" date="2024-11" db="EMBL/GenBank/DDBJ databases">
        <title>Chromosome-level genome assembly of the freshwater bivalve Anodonta woodiana.</title>
        <authorList>
            <person name="Chen X."/>
        </authorList>
    </citation>
    <scope>NUCLEOTIDE SEQUENCE [LARGE SCALE GENOMIC DNA]</scope>
    <source>
        <strain evidence="8">MN2024</strain>
        <tissue evidence="8">Gills</tissue>
    </source>
</reference>
<accession>A0ABD3U4S9</accession>
<keyword evidence="9" id="KW-1185">Reference proteome</keyword>
<dbReference type="CDD" id="cd09628">
    <property type="entry name" value="DOMON_SDR_2_like"/>
    <property type="match status" value="1"/>
</dbReference>
<feature type="signal peptide" evidence="5">
    <location>
        <begin position="1"/>
        <end position="20"/>
    </location>
</feature>
<organism evidence="8 9">
    <name type="scientific">Sinanodonta woodiana</name>
    <name type="common">Chinese pond mussel</name>
    <name type="synonym">Anodonta woodiana</name>
    <dbReference type="NCBI Taxonomy" id="1069815"/>
    <lineage>
        <taxon>Eukaryota</taxon>
        <taxon>Metazoa</taxon>
        <taxon>Spiralia</taxon>
        <taxon>Lophotrochozoa</taxon>
        <taxon>Mollusca</taxon>
        <taxon>Bivalvia</taxon>
        <taxon>Autobranchia</taxon>
        <taxon>Heteroconchia</taxon>
        <taxon>Palaeoheterodonta</taxon>
        <taxon>Unionida</taxon>
        <taxon>Unionoidea</taxon>
        <taxon>Unionidae</taxon>
        <taxon>Unioninae</taxon>
        <taxon>Sinanodonta</taxon>
    </lineage>
</organism>
<dbReference type="InterPro" id="IPR042789">
    <property type="entry name" value="FRRS1L"/>
</dbReference>
<dbReference type="PROSITE" id="PS50836">
    <property type="entry name" value="DOMON"/>
    <property type="match status" value="2"/>
</dbReference>
<dbReference type="Pfam" id="PF03351">
    <property type="entry name" value="DOMON"/>
    <property type="match status" value="2"/>
</dbReference>
<dbReference type="Proteomes" id="UP001634394">
    <property type="component" value="Unassembled WGS sequence"/>
</dbReference>
<proteinExistence type="predicted"/>
<comment type="cofactor">
    <cofactor evidence="1">
        <name>heme b</name>
        <dbReference type="ChEBI" id="CHEBI:60344"/>
    </cofactor>
</comment>
<evidence type="ECO:0000256" key="1">
    <source>
        <dbReference type="ARBA" id="ARBA00001970"/>
    </source>
</evidence>
<dbReference type="FunFam" id="2.60.40.4060:FF:000003">
    <property type="entry name" value="Ferric chelate reductase 1"/>
    <property type="match status" value="1"/>
</dbReference>
<evidence type="ECO:0000313" key="9">
    <source>
        <dbReference type="Proteomes" id="UP001634394"/>
    </source>
</evidence>
<evidence type="ECO:0000256" key="3">
    <source>
        <dbReference type="ARBA" id="ARBA00023004"/>
    </source>
</evidence>
<dbReference type="PANTHER" id="PTHR46902:SF1">
    <property type="entry name" value="DOMON DOMAIN-CONTAINING PROTEIN FRRS1L"/>
    <property type="match status" value="1"/>
</dbReference>
<evidence type="ECO:0000256" key="5">
    <source>
        <dbReference type="SAM" id="SignalP"/>
    </source>
</evidence>
<dbReference type="PANTHER" id="PTHR46902">
    <property type="entry name" value="DOMON DOMAIN-CONTAINING PROTEIN FRRS1L"/>
    <property type="match status" value="1"/>
</dbReference>
<feature type="chain" id="PRO_5044841474" description="Ferric-chelate reductase 1" evidence="5">
    <location>
        <begin position="21"/>
        <end position="996"/>
    </location>
</feature>
<dbReference type="CDD" id="cd08544">
    <property type="entry name" value="Reeler"/>
    <property type="match status" value="1"/>
</dbReference>
<protein>
    <recommendedName>
        <fullName evidence="10">Ferric-chelate reductase 1</fullName>
    </recommendedName>
</protein>
<evidence type="ECO:0000259" key="6">
    <source>
        <dbReference type="PROSITE" id="PS50836"/>
    </source>
</evidence>
<feature type="non-terminal residue" evidence="8">
    <location>
        <position position="996"/>
    </location>
</feature>
<keyword evidence="3" id="KW-0408">Iron</keyword>
<comment type="caution">
    <text evidence="8">The sequence shown here is derived from an EMBL/GenBank/DDBJ whole genome shotgun (WGS) entry which is preliminary data.</text>
</comment>
<feature type="domain" description="DOMON" evidence="6">
    <location>
        <begin position="611"/>
        <end position="744"/>
    </location>
</feature>
<dbReference type="GO" id="GO:0016020">
    <property type="term" value="C:membrane"/>
    <property type="evidence" value="ECO:0007669"/>
    <property type="project" value="UniProtKB-SubCell"/>
</dbReference>
<dbReference type="Pfam" id="PF02014">
    <property type="entry name" value="Reeler"/>
    <property type="match status" value="1"/>
</dbReference>
<feature type="region of interest" description="Disordered" evidence="4">
    <location>
        <begin position="160"/>
        <end position="187"/>
    </location>
</feature>
<dbReference type="Gene3D" id="2.60.40.4060">
    <property type="entry name" value="Reeler domain"/>
    <property type="match status" value="1"/>
</dbReference>
<sequence>MNIQLAELIFCVMMVQEVRCHINGAPPSACSDMTPHHHYVPQSRPPPYSISVSKNTYNPGEQIIVTLQANSGVTFKGFLIQSRRDANTNDTVGSFTTAPGTKNTCNNQASLTQLDASLKGKLSVIWIAPSTPVGNVVFVATFVQNISTYWVKVQGPSVIPQVPPSPPPPPPSPLAITSSTAPKSPKNTNITITPLTTAITSSHNQLIHTTTVSTTKLTAITTILPINLSDTTTVSTTKLTAITTTLPTNLADARTVSSTKFTTPPSTISAELADTSTISTTKLTAITTTLPTNLSDTTTVAPSNPTTVYESPTTVYKSPATVYESPTTVYESPTTVYKSPTTVYKSPTTVYESPTTVYESPTTVYESPTTVYESPTTVYESPTTSIQLTTTPTGAKDNKDMSGFSPSCFDHGCGITKGCFHNCNLGTSWTFLVTWRDNGGESVDFEMKAKMPVADNYWVSLGLSDDKDMDTFGITGKSWKVEYGVLTCSFSRMRRFDSVTNGTRIKRVASSVDHFFDLDTDWYLFFAEGHTNGATIQKKQHDVRPTVSMARADFQTLRDISTPETGSTKESLLFSTTMLQTIIPVFGASCLDHGCGITKGCFHNCNLGASWTFLVTWKDNGGDSVDFEMKAKIPVADNYWVSLGLSDDKEMGNDSVMDCIVNSGVVTVHSSYNLQDYSNELLQPDTFGITGKSGKVENGVLTCSFSRVRRFDLVTNGTRIKRVASSVNHFFDLDTDWYLFFAKGHTLGATMKKKRHAVPPTVSNGMADFQTMRDISSPYTGSTSISPTLLRGGTCKDPACGGTKGCFHDCDRGASWTFLITWADTGDNSINFEMKAKIPGIDNYWVSIGLSKDRIMGDDSVMDCSVMNGVITVYNSYNAKNDKMNAALSNATYGIENKGGKVEDGIFTCSFSRLKTVNSLSNKNRKKRAAVSADTFFDLNEDWYLLFTFGRTAGSATSKSPHSMTDLPKSSAVKADLQSMIDLSASKVKELLIRVH</sequence>
<evidence type="ECO:0000259" key="7">
    <source>
        <dbReference type="PROSITE" id="PS51019"/>
    </source>
</evidence>
<feature type="domain" description="DOMON" evidence="6">
    <location>
        <begin position="816"/>
        <end position="950"/>
    </location>
</feature>
<evidence type="ECO:0008006" key="10">
    <source>
        <dbReference type="Google" id="ProtNLM"/>
    </source>
</evidence>
<dbReference type="InterPro" id="IPR005018">
    <property type="entry name" value="DOMON_domain"/>
</dbReference>
<dbReference type="InterPro" id="IPR002861">
    <property type="entry name" value="Reeler_dom"/>
</dbReference>
<dbReference type="PROSITE" id="PS51019">
    <property type="entry name" value="REELIN"/>
    <property type="match status" value="1"/>
</dbReference>
<feature type="domain" description="Reelin" evidence="7">
    <location>
        <begin position="7"/>
        <end position="174"/>
    </location>
</feature>
<gene>
    <name evidence="8" type="ORF">ACJMK2_021143</name>
</gene>